<comment type="pathway">
    <text evidence="1">Carbohydrate acid metabolism.</text>
</comment>
<evidence type="ECO:0000256" key="4">
    <source>
        <dbReference type="ARBA" id="ARBA00022679"/>
    </source>
</evidence>
<dbReference type="FunFam" id="3.40.50.300:FF:000522">
    <property type="entry name" value="Gluconokinase"/>
    <property type="match status" value="1"/>
</dbReference>
<dbReference type="InterPro" id="IPR006001">
    <property type="entry name" value="Therm_gnt_kin"/>
</dbReference>
<evidence type="ECO:0000256" key="2">
    <source>
        <dbReference type="ARBA" id="ARBA00008420"/>
    </source>
</evidence>
<evidence type="ECO:0000256" key="5">
    <source>
        <dbReference type="ARBA" id="ARBA00022741"/>
    </source>
</evidence>
<accession>A0A1I4BSH0</accession>
<sequence length="168" mass="17324">MTPLVVLMGVSGAGKSTVGQAIADALGLPFADADDFHPEANIAKMSRGESLNDDDRWPWLAAIGAHLAAHRGRGCVVTCSALKRVYRDALRQAAPDLRLVFLTGDAALVAARQAARQGHFMPASLVASQFATLEPPAADEAAITLDVGATPAALATAAINALQEATTP</sequence>
<evidence type="ECO:0000256" key="6">
    <source>
        <dbReference type="ARBA" id="ARBA00022777"/>
    </source>
</evidence>
<dbReference type="RefSeq" id="WP_092960954.1">
    <property type="nucleotide sequence ID" value="NZ_FOSQ01000006.1"/>
</dbReference>
<dbReference type="STRING" id="1123062.SAMN02745775_10699"/>
<dbReference type="Gene3D" id="3.40.50.300">
    <property type="entry name" value="P-loop containing nucleotide triphosphate hydrolases"/>
    <property type="match status" value="1"/>
</dbReference>
<dbReference type="PANTHER" id="PTHR43442">
    <property type="entry name" value="GLUCONOKINASE-RELATED"/>
    <property type="match status" value="1"/>
</dbReference>
<gene>
    <name evidence="11" type="ORF">SAMN02745775_10699</name>
</gene>
<keyword evidence="5 10" id="KW-0547">Nucleotide-binding</keyword>
<dbReference type="InterPro" id="IPR027417">
    <property type="entry name" value="P-loop_NTPase"/>
</dbReference>
<dbReference type="OrthoDB" id="9795716at2"/>
<dbReference type="GO" id="GO:0005524">
    <property type="term" value="F:ATP binding"/>
    <property type="evidence" value="ECO:0007669"/>
    <property type="project" value="UniProtKB-KW"/>
</dbReference>
<proteinExistence type="inferred from homology"/>
<keyword evidence="4 10" id="KW-0808">Transferase</keyword>
<dbReference type="AlphaFoldDB" id="A0A1I4BSH0"/>
<comment type="similarity">
    <text evidence="2 10">Belongs to the gluconokinase GntK/GntV family.</text>
</comment>
<keyword evidence="8" id="KW-0311">Gluconate utilization</keyword>
<dbReference type="EMBL" id="FOSQ01000006">
    <property type="protein sequence ID" value="SFK71772.1"/>
    <property type="molecule type" value="Genomic_DNA"/>
</dbReference>
<evidence type="ECO:0000256" key="1">
    <source>
        <dbReference type="ARBA" id="ARBA00004761"/>
    </source>
</evidence>
<evidence type="ECO:0000313" key="12">
    <source>
        <dbReference type="Proteomes" id="UP000199473"/>
    </source>
</evidence>
<keyword evidence="7 10" id="KW-0067">ATP-binding</keyword>
<dbReference type="CDD" id="cd02021">
    <property type="entry name" value="GntK"/>
    <property type="match status" value="1"/>
</dbReference>
<evidence type="ECO:0000256" key="10">
    <source>
        <dbReference type="RuleBase" id="RU363066"/>
    </source>
</evidence>
<comment type="catalytic activity">
    <reaction evidence="9 10">
        <text>D-gluconate + ATP = 6-phospho-D-gluconate + ADP + H(+)</text>
        <dbReference type="Rhea" id="RHEA:19433"/>
        <dbReference type="ChEBI" id="CHEBI:15378"/>
        <dbReference type="ChEBI" id="CHEBI:18391"/>
        <dbReference type="ChEBI" id="CHEBI:30616"/>
        <dbReference type="ChEBI" id="CHEBI:58759"/>
        <dbReference type="ChEBI" id="CHEBI:456216"/>
        <dbReference type="EC" id="2.7.1.12"/>
    </reaction>
</comment>
<evidence type="ECO:0000256" key="8">
    <source>
        <dbReference type="ARBA" id="ARBA00023064"/>
    </source>
</evidence>
<dbReference type="PANTHER" id="PTHR43442:SF3">
    <property type="entry name" value="GLUCONOKINASE-RELATED"/>
    <property type="match status" value="1"/>
</dbReference>
<dbReference type="GO" id="GO:0046316">
    <property type="term" value="F:gluconokinase activity"/>
    <property type="evidence" value="ECO:0007669"/>
    <property type="project" value="UniProtKB-EC"/>
</dbReference>
<name>A0A1I4BSH0_9PROT</name>
<dbReference type="Proteomes" id="UP000199473">
    <property type="component" value="Unassembled WGS sequence"/>
</dbReference>
<dbReference type="Pfam" id="PF13671">
    <property type="entry name" value="AAA_33"/>
    <property type="match status" value="1"/>
</dbReference>
<keyword evidence="6 10" id="KW-0418">Kinase</keyword>
<dbReference type="GO" id="GO:0019521">
    <property type="term" value="P:D-gluconate metabolic process"/>
    <property type="evidence" value="ECO:0007669"/>
    <property type="project" value="UniProtKB-KW"/>
</dbReference>
<evidence type="ECO:0000313" key="11">
    <source>
        <dbReference type="EMBL" id="SFK71772.1"/>
    </source>
</evidence>
<organism evidence="11 12">
    <name type="scientific">Falsiroseomonas stagni DSM 19981</name>
    <dbReference type="NCBI Taxonomy" id="1123062"/>
    <lineage>
        <taxon>Bacteria</taxon>
        <taxon>Pseudomonadati</taxon>
        <taxon>Pseudomonadota</taxon>
        <taxon>Alphaproteobacteria</taxon>
        <taxon>Acetobacterales</taxon>
        <taxon>Roseomonadaceae</taxon>
        <taxon>Falsiroseomonas</taxon>
    </lineage>
</organism>
<reference evidence="11 12" key="1">
    <citation type="submission" date="2016-10" db="EMBL/GenBank/DDBJ databases">
        <authorList>
            <person name="de Groot N.N."/>
        </authorList>
    </citation>
    <scope>NUCLEOTIDE SEQUENCE [LARGE SCALE GENOMIC DNA]</scope>
    <source>
        <strain evidence="11 12">DSM 19981</strain>
    </source>
</reference>
<protein>
    <recommendedName>
        <fullName evidence="3 10">Gluconokinase</fullName>
        <ecNumber evidence="3 10">2.7.1.12</ecNumber>
    </recommendedName>
</protein>
<keyword evidence="12" id="KW-1185">Reference proteome</keyword>
<dbReference type="SUPFAM" id="SSF52540">
    <property type="entry name" value="P-loop containing nucleoside triphosphate hydrolases"/>
    <property type="match status" value="1"/>
</dbReference>
<dbReference type="EC" id="2.7.1.12" evidence="3 10"/>
<dbReference type="GO" id="GO:0005737">
    <property type="term" value="C:cytoplasm"/>
    <property type="evidence" value="ECO:0007669"/>
    <property type="project" value="TreeGrafter"/>
</dbReference>
<evidence type="ECO:0000256" key="7">
    <source>
        <dbReference type="ARBA" id="ARBA00022840"/>
    </source>
</evidence>
<dbReference type="NCBIfam" id="TIGR01313">
    <property type="entry name" value="therm_gnt_kin"/>
    <property type="match status" value="1"/>
</dbReference>
<evidence type="ECO:0000256" key="9">
    <source>
        <dbReference type="ARBA" id="ARBA00048090"/>
    </source>
</evidence>
<evidence type="ECO:0000256" key="3">
    <source>
        <dbReference type="ARBA" id="ARBA00012054"/>
    </source>
</evidence>